<sequence>MFKTKTDPFELTTPTTFPIVWMVAVEARSSCIYSCIGPRANYVPAMHQNQRREVRIGFLEPCR</sequence>
<gene>
    <name evidence="1" type="ORF">DOTSEDRAFT_45729</name>
</gene>
<name>N1PKU6_DOTSN</name>
<dbReference type="AlphaFoldDB" id="N1PKU6"/>
<keyword evidence="2" id="KW-1185">Reference proteome</keyword>
<organism evidence="1 2">
    <name type="scientific">Dothistroma septosporum (strain NZE10 / CBS 128990)</name>
    <name type="common">Red band needle blight fungus</name>
    <name type="synonym">Mycosphaerella pini</name>
    <dbReference type="NCBI Taxonomy" id="675120"/>
    <lineage>
        <taxon>Eukaryota</taxon>
        <taxon>Fungi</taxon>
        <taxon>Dikarya</taxon>
        <taxon>Ascomycota</taxon>
        <taxon>Pezizomycotina</taxon>
        <taxon>Dothideomycetes</taxon>
        <taxon>Dothideomycetidae</taxon>
        <taxon>Mycosphaerellales</taxon>
        <taxon>Mycosphaerellaceae</taxon>
        <taxon>Dothistroma</taxon>
    </lineage>
</organism>
<reference evidence="2" key="1">
    <citation type="journal article" date="2012" name="PLoS Genet.">
        <title>The genomes of the fungal plant pathogens Cladosporium fulvum and Dothistroma septosporum reveal adaptation to different hosts and lifestyles but also signatures of common ancestry.</title>
        <authorList>
            <person name="de Wit P.J.G.M."/>
            <person name="van der Burgt A."/>
            <person name="Oekmen B."/>
            <person name="Stergiopoulos I."/>
            <person name="Abd-Elsalam K.A."/>
            <person name="Aerts A.L."/>
            <person name="Bahkali A.H."/>
            <person name="Beenen H.G."/>
            <person name="Chettri P."/>
            <person name="Cox M.P."/>
            <person name="Datema E."/>
            <person name="de Vries R.P."/>
            <person name="Dhillon B."/>
            <person name="Ganley A.R."/>
            <person name="Griffiths S.A."/>
            <person name="Guo Y."/>
            <person name="Hamelin R.C."/>
            <person name="Henrissat B."/>
            <person name="Kabir M.S."/>
            <person name="Jashni M.K."/>
            <person name="Kema G."/>
            <person name="Klaubauf S."/>
            <person name="Lapidus A."/>
            <person name="Levasseur A."/>
            <person name="Lindquist E."/>
            <person name="Mehrabi R."/>
            <person name="Ohm R.A."/>
            <person name="Owen T.J."/>
            <person name="Salamov A."/>
            <person name="Schwelm A."/>
            <person name="Schijlen E."/>
            <person name="Sun H."/>
            <person name="van den Burg H.A."/>
            <person name="van Ham R.C.H.J."/>
            <person name="Zhang S."/>
            <person name="Goodwin S.B."/>
            <person name="Grigoriev I.V."/>
            <person name="Collemare J."/>
            <person name="Bradshaw R.E."/>
        </authorList>
    </citation>
    <scope>NUCLEOTIDE SEQUENCE [LARGE SCALE GENOMIC DNA]</scope>
    <source>
        <strain evidence="2">NZE10 / CBS 128990</strain>
    </source>
</reference>
<evidence type="ECO:0000313" key="2">
    <source>
        <dbReference type="Proteomes" id="UP000016933"/>
    </source>
</evidence>
<dbReference type="Proteomes" id="UP000016933">
    <property type="component" value="Unassembled WGS sequence"/>
</dbReference>
<protein>
    <submittedName>
        <fullName evidence="1">Uncharacterized protein</fullName>
    </submittedName>
</protein>
<reference evidence="1 2" key="2">
    <citation type="journal article" date="2012" name="PLoS Pathog.">
        <title>Diverse lifestyles and strategies of plant pathogenesis encoded in the genomes of eighteen Dothideomycetes fungi.</title>
        <authorList>
            <person name="Ohm R.A."/>
            <person name="Feau N."/>
            <person name="Henrissat B."/>
            <person name="Schoch C.L."/>
            <person name="Horwitz B.A."/>
            <person name="Barry K.W."/>
            <person name="Condon B.J."/>
            <person name="Copeland A.C."/>
            <person name="Dhillon B."/>
            <person name="Glaser F."/>
            <person name="Hesse C.N."/>
            <person name="Kosti I."/>
            <person name="LaButti K."/>
            <person name="Lindquist E.A."/>
            <person name="Lucas S."/>
            <person name="Salamov A.A."/>
            <person name="Bradshaw R.E."/>
            <person name="Ciuffetti L."/>
            <person name="Hamelin R.C."/>
            <person name="Kema G.H.J."/>
            <person name="Lawrence C."/>
            <person name="Scott J.A."/>
            <person name="Spatafora J.W."/>
            <person name="Turgeon B.G."/>
            <person name="de Wit P.J.G.M."/>
            <person name="Zhong S."/>
            <person name="Goodwin S.B."/>
            <person name="Grigoriev I.V."/>
        </authorList>
    </citation>
    <scope>NUCLEOTIDE SEQUENCE [LARGE SCALE GENOMIC DNA]</scope>
    <source>
        <strain evidence="2">NZE10 / CBS 128990</strain>
    </source>
</reference>
<accession>N1PKU6</accession>
<proteinExistence type="predicted"/>
<dbReference type="EMBL" id="KB446541">
    <property type="protein sequence ID" value="EME42175.1"/>
    <property type="molecule type" value="Genomic_DNA"/>
</dbReference>
<dbReference type="HOGENOM" id="CLU_2885750_0_0_1"/>
<evidence type="ECO:0000313" key="1">
    <source>
        <dbReference type="EMBL" id="EME42175.1"/>
    </source>
</evidence>